<dbReference type="SMART" id="SM01126">
    <property type="entry name" value="DDE_Tnp_IS1595"/>
    <property type="match status" value="1"/>
</dbReference>
<dbReference type="Pfam" id="PF12760">
    <property type="entry name" value="Zn_ribbon_IS1595"/>
    <property type="match status" value="1"/>
</dbReference>
<dbReference type="PANTHER" id="PTHR47163:SF2">
    <property type="entry name" value="SI:DKEY-17M8.2"/>
    <property type="match status" value="1"/>
</dbReference>
<reference evidence="2" key="1">
    <citation type="submission" date="2023-03" db="EMBL/GenBank/DDBJ databases">
        <title>Edaphobacter sp.</title>
        <authorList>
            <person name="Huber K.J."/>
            <person name="Papendorf J."/>
            <person name="Pilke C."/>
            <person name="Bunk B."/>
            <person name="Sproeer C."/>
            <person name="Pester M."/>
        </authorList>
    </citation>
    <scope>NUCLEOTIDE SEQUENCE</scope>
    <source>
        <strain evidence="2">DSM 109919</strain>
        <strain evidence="3">DSM 109920</strain>
    </source>
</reference>
<proteinExistence type="predicted"/>
<dbReference type="AlphaFoldDB" id="A0AAU7D1E9"/>
<dbReference type="InterPro" id="IPR024442">
    <property type="entry name" value="Transposase_Zn_ribbon"/>
</dbReference>
<evidence type="ECO:0000313" key="2">
    <source>
        <dbReference type="EMBL" id="XBH11175.1"/>
    </source>
</evidence>
<dbReference type="EMBL" id="CP121194">
    <property type="protein sequence ID" value="XBH11175.1"/>
    <property type="molecule type" value="Genomic_DNA"/>
</dbReference>
<dbReference type="NCBIfam" id="NF033547">
    <property type="entry name" value="transpos_IS1595"/>
    <property type="match status" value="1"/>
</dbReference>
<dbReference type="Pfam" id="PF12762">
    <property type="entry name" value="DDE_Tnp_IS1595"/>
    <property type="match status" value="1"/>
</dbReference>
<dbReference type="InterPro" id="IPR053164">
    <property type="entry name" value="IS1016-like_transposase"/>
</dbReference>
<name>A0AAU7D1E9_9BACT</name>
<evidence type="ECO:0000313" key="3">
    <source>
        <dbReference type="EMBL" id="XBH14602.1"/>
    </source>
</evidence>
<organism evidence="2">
    <name type="scientific">Edaphobacter paludis</name>
    <dbReference type="NCBI Taxonomy" id="3035702"/>
    <lineage>
        <taxon>Bacteria</taxon>
        <taxon>Pseudomonadati</taxon>
        <taxon>Acidobacteriota</taxon>
        <taxon>Terriglobia</taxon>
        <taxon>Terriglobales</taxon>
        <taxon>Acidobacteriaceae</taxon>
        <taxon>Edaphobacter</taxon>
    </lineage>
</organism>
<accession>A0AAU7D946</accession>
<dbReference type="InterPro" id="IPR024445">
    <property type="entry name" value="Tnp_ISXO2-like"/>
</dbReference>
<accession>A0AAU7D1E9</accession>
<dbReference type="PANTHER" id="PTHR47163">
    <property type="entry name" value="DDE_TNP_IS1595 DOMAIN-CONTAINING PROTEIN"/>
    <property type="match status" value="1"/>
</dbReference>
<protein>
    <submittedName>
        <fullName evidence="2">IS1595 family transposase</fullName>
    </submittedName>
</protein>
<evidence type="ECO:0000259" key="1">
    <source>
        <dbReference type="SMART" id="SM01126"/>
    </source>
</evidence>
<feature type="domain" description="ISXO2-like transposase" evidence="1">
    <location>
        <begin position="128"/>
        <end position="290"/>
    </location>
</feature>
<dbReference type="KEGG" id="epl:P4G45_05445"/>
<gene>
    <name evidence="2" type="ORF">P4G45_05445</name>
    <name evidence="3" type="ORF">P8936_05415</name>
</gene>
<sequence length="331" mass="38025">MESPKTLLEAIQYFSDEQTCIDTVAMMRWPEGVRCGYCDADKPYYLKTQKRWKCRSCRKQFSVKVNSIFEDSPISLKKWLPALWLLVNCKNGVSSYEIAKDLGVTQKSAWFMLQRLRLALRARDFSFKMGSGEGGAVEVDETFIGGKPANMHKERRLRIARIQSQQARTVNNYGRAGKAAIMGMYDREARQVRATVVPNVKRETLQNEILANIEHGSVIYSDQAVSYNALHEKYVHETVSHVDAYVRGQVHTNCLENFWSLTKRTLRGTYVAVEPFHLDRYVDEQVFRFNHRATRDNPLNDADRFYIALSQVANKRLTYAELTGKVGTTQA</sequence>
<dbReference type="EMBL" id="CP121195">
    <property type="protein sequence ID" value="XBH14602.1"/>
    <property type="molecule type" value="Genomic_DNA"/>
</dbReference>
<dbReference type="RefSeq" id="WP_348268662.1">
    <property type="nucleotide sequence ID" value="NZ_CP121194.1"/>
</dbReference>